<accession>A0A8A3NUB1</accession>
<sequence>MANPSYSYHSTSQQAQTQAQAQGFFTPHSASNTESITPMKRWLAETSQQAPWNPIGSVGTSWSNTGARRSDNYGNRQQQADDNWSTSGNPSTRYI</sequence>
<feature type="compositionally biased region" description="Low complexity" evidence="1">
    <location>
        <begin position="10"/>
        <end position="22"/>
    </location>
</feature>
<reference evidence="2" key="1">
    <citation type="submission" date="2020-10" db="EMBL/GenBank/DDBJ databases">
        <title>Genome Sequence of Monilinia vaccinii-corymbosi Sheds Light on Mummy Berry Disease Infection of Blueberry and Mating Type.</title>
        <authorList>
            <person name="Yow A.G."/>
            <person name="Zhang Y."/>
            <person name="Bansal K."/>
            <person name="Eacker S.M."/>
            <person name="Sullivan S."/>
            <person name="Liachko I."/>
            <person name="Cubeta M.A."/>
            <person name="Rollins J.A."/>
            <person name="Ashrafi H."/>
        </authorList>
    </citation>
    <scope>NUCLEOTIDE SEQUENCE</scope>
    <source>
        <strain evidence="2">RL-1</strain>
    </source>
</reference>
<proteinExistence type="predicted"/>
<dbReference type="AlphaFoldDB" id="A0A8A3NUB1"/>
<dbReference type="EMBL" id="CP063405">
    <property type="protein sequence ID" value="QSZ29043.1"/>
    <property type="molecule type" value="Genomic_DNA"/>
</dbReference>
<protein>
    <submittedName>
        <fullName evidence="2">Uncharacterized protein</fullName>
    </submittedName>
</protein>
<name>A0A8A3NUB1_9HELO</name>
<gene>
    <name evidence="2" type="ORF">DSL72_003553</name>
</gene>
<evidence type="ECO:0000313" key="2">
    <source>
        <dbReference type="EMBL" id="QSZ29043.1"/>
    </source>
</evidence>
<keyword evidence="3" id="KW-1185">Reference proteome</keyword>
<feature type="compositionally biased region" description="Polar residues" evidence="1">
    <location>
        <begin position="58"/>
        <end position="95"/>
    </location>
</feature>
<feature type="region of interest" description="Disordered" evidence="1">
    <location>
        <begin position="1"/>
        <end position="95"/>
    </location>
</feature>
<evidence type="ECO:0000256" key="1">
    <source>
        <dbReference type="SAM" id="MobiDB-lite"/>
    </source>
</evidence>
<dbReference type="Proteomes" id="UP000672032">
    <property type="component" value="Chromosome 1"/>
</dbReference>
<dbReference type="OrthoDB" id="3546999at2759"/>
<evidence type="ECO:0000313" key="3">
    <source>
        <dbReference type="Proteomes" id="UP000672032"/>
    </source>
</evidence>
<organism evidence="2 3">
    <name type="scientific">Monilinia vaccinii-corymbosi</name>
    <dbReference type="NCBI Taxonomy" id="61207"/>
    <lineage>
        <taxon>Eukaryota</taxon>
        <taxon>Fungi</taxon>
        <taxon>Dikarya</taxon>
        <taxon>Ascomycota</taxon>
        <taxon>Pezizomycotina</taxon>
        <taxon>Leotiomycetes</taxon>
        <taxon>Helotiales</taxon>
        <taxon>Sclerotiniaceae</taxon>
        <taxon>Monilinia</taxon>
    </lineage>
</organism>